<reference evidence="2" key="1">
    <citation type="submission" date="2019-04" db="EMBL/GenBank/DDBJ databases">
        <title>Friends and foes A comparative genomics studyof 23 Aspergillus species from section Flavi.</title>
        <authorList>
            <consortium name="DOE Joint Genome Institute"/>
            <person name="Kjaerbolling I."/>
            <person name="Vesth T."/>
            <person name="Frisvad J.C."/>
            <person name="Nybo J.L."/>
            <person name="Theobald S."/>
            <person name="Kildgaard S."/>
            <person name="Isbrandt T."/>
            <person name="Kuo A."/>
            <person name="Sato A."/>
            <person name="Lyhne E.K."/>
            <person name="Kogle M.E."/>
            <person name="Wiebenga A."/>
            <person name="Kun R.S."/>
            <person name="Lubbers R.J."/>
            <person name="Makela M.R."/>
            <person name="Barry K."/>
            <person name="Chovatia M."/>
            <person name="Clum A."/>
            <person name="Daum C."/>
            <person name="Haridas S."/>
            <person name="He G."/>
            <person name="LaButti K."/>
            <person name="Lipzen A."/>
            <person name="Mondo S."/>
            <person name="Riley R."/>
            <person name="Salamov A."/>
            <person name="Simmons B.A."/>
            <person name="Magnuson J.K."/>
            <person name="Henrissat B."/>
            <person name="Mortensen U.H."/>
            <person name="Larsen T.O."/>
            <person name="Devries R.P."/>
            <person name="Grigoriev I.V."/>
            <person name="Machida M."/>
            <person name="Baker S.E."/>
            <person name="Andersen M.R."/>
        </authorList>
    </citation>
    <scope>NUCLEOTIDE SEQUENCE [LARGE SCALE GENOMIC DNA]</scope>
    <source>
        <strain evidence="2">CBS 130015</strain>
    </source>
</reference>
<protein>
    <submittedName>
        <fullName evidence="1">Uncharacterized protein</fullName>
    </submittedName>
</protein>
<keyword evidence="2" id="KW-1185">Reference proteome</keyword>
<evidence type="ECO:0000313" key="2">
    <source>
        <dbReference type="Proteomes" id="UP000325433"/>
    </source>
</evidence>
<evidence type="ECO:0000313" key="1">
    <source>
        <dbReference type="EMBL" id="KAE8316320.1"/>
    </source>
</evidence>
<name>A0A5N6WA64_9EURO</name>
<dbReference type="AlphaFoldDB" id="A0A5N6WA64"/>
<organism evidence="1 2">
    <name type="scientific">Aspergillus transmontanensis</name>
    <dbReference type="NCBI Taxonomy" id="1034304"/>
    <lineage>
        <taxon>Eukaryota</taxon>
        <taxon>Fungi</taxon>
        <taxon>Dikarya</taxon>
        <taxon>Ascomycota</taxon>
        <taxon>Pezizomycotina</taxon>
        <taxon>Eurotiomycetes</taxon>
        <taxon>Eurotiomycetidae</taxon>
        <taxon>Eurotiales</taxon>
        <taxon>Aspergillaceae</taxon>
        <taxon>Aspergillus</taxon>
        <taxon>Aspergillus subgen. Circumdati</taxon>
    </lineage>
</organism>
<dbReference type="Proteomes" id="UP000325433">
    <property type="component" value="Unassembled WGS sequence"/>
</dbReference>
<proteinExistence type="predicted"/>
<gene>
    <name evidence="1" type="ORF">BDV41DRAFT_573979</name>
</gene>
<sequence length="211" mass="23205">MHLDHKIPGNTISSHFGFIKEIQYKNCKDDFVIHDRFADRQSAELKHFTKTLVSYPPSTALPTSGLLFDTSILPAIEQKYQREPHRTNSAVSNPLCGEFQNVNHWISQAPYSTADGDLADAVKMLLISNEMLALLRLANHKKIPLATLDNLSWGHSFGVNHLPDVAVQAYLLLNIATAVKANAKRGSVDDTCPSDGDAAVQVLRRLGFGGS</sequence>
<dbReference type="EMBL" id="ML738307">
    <property type="protein sequence ID" value="KAE8316320.1"/>
    <property type="molecule type" value="Genomic_DNA"/>
</dbReference>
<accession>A0A5N6WA64</accession>